<evidence type="ECO:0000313" key="8">
    <source>
        <dbReference type="Proteomes" id="UP000214746"/>
    </source>
</evidence>
<evidence type="ECO:0000256" key="5">
    <source>
        <dbReference type="ARBA" id="ARBA00023136"/>
    </source>
</evidence>
<proteinExistence type="inferred from homology"/>
<evidence type="ECO:0000256" key="1">
    <source>
        <dbReference type="ARBA" id="ARBA00004141"/>
    </source>
</evidence>
<keyword evidence="3 6" id="KW-0812">Transmembrane</keyword>
<protein>
    <submittedName>
        <fullName evidence="7">DUF423 domain-containing protein</fullName>
    </submittedName>
</protein>
<evidence type="ECO:0000313" key="7">
    <source>
        <dbReference type="EMBL" id="PZE21418.1"/>
    </source>
</evidence>
<sequence length="127" mass="13077">MNTKFVAIGSICAFLSVALGAFGAHLLEDRLSPDMLAVYETGVQYQMMHSLGLIALGIAAAFLPSSGKLSAAGWLMLAGIVLFSGSLYVLSLTGVRVLGAITPLGGVAFLISWGLFATAVLTGKKAQ</sequence>
<dbReference type="OrthoDB" id="9802121at2"/>
<evidence type="ECO:0000256" key="6">
    <source>
        <dbReference type="SAM" id="Phobius"/>
    </source>
</evidence>
<reference evidence="7" key="1">
    <citation type="submission" date="2018-06" db="EMBL/GenBank/DDBJ databases">
        <title>Paenibacillus xerothermodurans sp. nov. an extremely dry heat resistant spore forming bacterium isolated from the soil of Cape Canaveral, Florida.</title>
        <authorList>
            <person name="Seuylemezian A."/>
            <person name="Kaur N."/>
            <person name="Patil P."/>
            <person name="Patil P."/>
            <person name="Mayilraj S."/>
            <person name="Vaishampayan P."/>
        </authorList>
    </citation>
    <scope>NUCLEOTIDE SEQUENCE [LARGE SCALE GENOMIC DNA]</scope>
    <source>
        <strain evidence="7">ATCC 27380</strain>
    </source>
</reference>
<dbReference type="EMBL" id="NHRJ02000003">
    <property type="protein sequence ID" value="PZE21418.1"/>
    <property type="molecule type" value="Genomic_DNA"/>
</dbReference>
<feature type="transmembrane region" description="Helical" evidence="6">
    <location>
        <begin position="97"/>
        <end position="121"/>
    </location>
</feature>
<comment type="subcellular location">
    <subcellularLocation>
        <location evidence="1">Membrane</location>
        <topology evidence="1">Multi-pass membrane protein</topology>
    </subcellularLocation>
</comment>
<keyword evidence="4 6" id="KW-1133">Transmembrane helix</keyword>
<name>A0A2W1P2Q8_PAEXE</name>
<feature type="transmembrane region" description="Helical" evidence="6">
    <location>
        <begin position="44"/>
        <end position="64"/>
    </location>
</feature>
<dbReference type="AlphaFoldDB" id="A0A2W1P2Q8"/>
<evidence type="ECO:0000256" key="4">
    <source>
        <dbReference type="ARBA" id="ARBA00022989"/>
    </source>
</evidence>
<keyword evidence="8" id="KW-1185">Reference proteome</keyword>
<dbReference type="PANTHER" id="PTHR43461">
    <property type="entry name" value="TRANSMEMBRANE PROTEIN 256"/>
    <property type="match status" value="1"/>
</dbReference>
<keyword evidence="5 6" id="KW-0472">Membrane</keyword>
<comment type="caution">
    <text evidence="7">The sequence shown here is derived from an EMBL/GenBank/DDBJ whole genome shotgun (WGS) entry which is preliminary data.</text>
</comment>
<dbReference type="RefSeq" id="WP_089199614.1">
    <property type="nucleotide sequence ID" value="NZ_NHRJ02000003.1"/>
</dbReference>
<gene>
    <name evidence="7" type="ORF">CBW46_008695</name>
</gene>
<dbReference type="InterPro" id="IPR006696">
    <property type="entry name" value="DUF423"/>
</dbReference>
<feature type="transmembrane region" description="Helical" evidence="6">
    <location>
        <begin position="71"/>
        <end position="91"/>
    </location>
</feature>
<dbReference type="PANTHER" id="PTHR43461:SF1">
    <property type="entry name" value="TRANSMEMBRANE PROTEIN 256"/>
    <property type="match status" value="1"/>
</dbReference>
<evidence type="ECO:0000256" key="2">
    <source>
        <dbReference type="ARBA" id="ARBA00009694"/>
    </source>
</evidence>
<dbReference type="GO" id="GO:0005886">
    <property type="term" value="C:plasma membrane"/>
    <property type="evidence" value="ECO:0007669"/>
    <property type="project" value="TreeGrafter"/>
</dbReference>
<dbReference type="Proteomes" id="UP000214746">
    <property type="component" value="Unassembled WGS sequence"/>
</dbReference>
<comment type="similarity">
    <text evidence="2">Belongs to the UPF0382 family.</text>
</comment>
<organism evidence="7 8">
    <name type="scientific">Paenibacillus xerothermodurans</name>
    <dbReference type="NCBI Taxonomy" id="1977292"/>
    <lineage>
        <taxon>Bacteria</taxon>
        <taxon>Bacillati</taxon>
        <taxon>Bacillota</taxon>
        <taxon>Bacilli</taxon>
        <taxon>Bacillales</taxon>
        <taxon>Paenibacillaceae</taxon>
        <taxon>Paenibacillus</taxon>
    </lineage>
</organism>
<evidence type="ECO:0000256" key="3">
    <source>
        <dbReference type="ARBA" id="ARBA00022692"/>
    </source>
</evidence>
<accession>A0A2W1P2Q8</accession>
<dbReference type="Pfam" id="PF04241">
    <property type="entry name" value="DUF423"/>
    <property type="match status" value="1"/>
</dbReference>